<dbReference type="PROSITE" id="PS50103">
    <property type="entry name" value="ZF_C3H1"/>
    <property type="match status" value="1"/>
</dbReference>
<name>A0A7G2C611_9TRYP</name>
<dbReference type="SMART" id="SM00356">
    <property type="entry name" value="ZnF_C3H1"/>
    <property type="match status" value="1"/>
</dbReference>
<keyword evidence="9" id="KW-1185">Reference proteome</keyword>
<dbReference type="PANTHER" id="PTHR12547:SF182">
    <property type="entry name" value="RNA-BINDING PROTEIN ZC3H11"/>
    <property type="match status" value="1"/>
</dbReference>
<evidence type="ECO:0000256" key="1">
    <source>
        <dbReference type="ARBA" id="ARBA00022723"/>
    </source>
</evidence>
<evidence type="ECO:0000256" key="4">
    <source>
        <dbReference type="ARBA" id="ARBA00022833"/>
    </source>
</evidence>
<dbReference type="GO" id="GO:0008270">
    <property type="term" value="F:zinc ion binding"/>
    <property type="evidence" value="ECO:0007669"/>
    <property type="project" value="UniProtKB-KW"/>
</dbReference>
<dbReference type="FunFam" id="4.10.1000.10:FF:000003">
    <property type="entry name" value="Zinc finger CCCH domain-containing protein"/>
    <property type="match status" value="1"/>
</dbReference>
<evidence type="ECO:0000313" key="8">
    <source>
        <dbReference type="EMBL" id="CAD2214581.1"/>
    </source>
</evidence>
<dbReference type="InterPro" id="IPR045877">
    <property type="entry name" value="ZFP36-like"/>
</dbReference>
<dbReference type="InterPro" id="IPR000571">
    <property type="entry name" value="Znf_CCCH"/>
</dbReference>
<protein>
    <submittedName>
        <fullName evidence="8">Zinc finger C-x8-C-x5-C-x3-H type (And similar), putative</fullName>
    </submittedName>
</protein>
<evidence type="ECO:0000259" key="7">
    <source>
        <dbReference type="PROSITE" id="PS50103"/>
    </source>
</evidence>
<feature type="compositionally biased region" description="Basic residues" evidence="6">
    <location>
        <begin position="1"/>
        <end position="12"/>
    </location>
</feature>
<gene>
    <name evidence="8" type="ORF">ADEAN_000203200</name>
</gene>
<dbReference type="SUPFAM" id="SSF90229">
    <property type="entry name" value="CCCH zinc finger"/>
    <property type="match status" value="1"/>
</dbReference>
<feature type="zinc finger region" description="C3H1-type" evidence="5">
    <location>
        <begin position="37"/>
        <end position="65"/>
    </location>
</feature>
<evidence type="ECO:0000313" key="9">
    <source>
        <dbReference type="Proteomes" id="UP000515908"/>
    </source>
</evidence>
<evidence type="ECO:0000256" key="6">
    <source>
        <dbReference type="SAM" id="MobiDB-lite"/>
    </source>
</evidence>
<proteinExistence type="predicted"/>
<organism evidence="8 9">
    <name type="scientific">Angomonas deanei</name>
    <dbReference type="NCBI Taxonomy" id="59799"/>
    <lineage>
        <taxon>Eukaryota</taxon>
        <taxon>Discoba</taxon>
        <taxon>Euglenozoa</taxon>
        <taxon>Kinetoplastea</taxon>
        <taxon>Metakinetoplastina</taxon>
        <taxon>Trypanosomatida</taxon>
        <taxon>Trypanosomatidae</taxon>
        <taxon>Strigomonadinae</taxon>
        <taxon>Angomonas</taxon>
    </lineage>
</organism>
<dbReference type="AlphaFoldDB" id="A0A7G2C611"/>
<keyword evidence="3 5" id="KW-0863">Zinc-finger</keyword>
<reference evidence="8 9" key="1">
    <citation type="submission" date="2020-08" db="EMBL/GenBank/DDBJ databases">
        <authorList>
            <person name="Newling K."/>
            <person name="Davey J."/>
            <person name="Forrester S."/>
        </authorList>
    </citation>
    <scope>NUCLEOTIDE SEQUENCE [LARGE SCALE GENOMIC DNA]</scope>
    <source>
        <strain evidence="9">Crithidia deanei Carvalho (ATCC PRA-265)</strain>
    </source>
</reference>
<dbReference type="Gene3D" id="4.10.1000.10">
    <property type="entry name" value="Zinc finger, CCCH-type"/>
    <property type="match status" value="1"/>
</dbReference>
<dbReference type="GO" id="GO:0010468">
    <property type="term" value="P:regulation of gene expression"/>
    <property type="evidence" value="ECO:0007669"/>
    <property type="project" value="UniProtKB-ARBA"/>
</dbReference>
<evidence type="ECO:0000256" key="5">
    <source>
        <dbReference type="PROSITE-ProRule" id="PRU00723"/>
    </source>
</evidence>
<sequence>MSNLLHRPHYASHHIVDPQSNNNVSSEAEEKHILADRYKTKMCKNYLETGSCPYEVRCMFAHGEEELRTAEQNLADGLDTEEAIKAFQRAVYGGGKKKKSKKNNKKRRTLEILPSNGMPQEDAGLVNQQPLLMYTHDPYNAFVMAEEDYVYSQQDFLENNYDNYGYDENNNYEMEEVASPVYFPNADLPVPTGEVESVAVNKSVPSLLSAPTNRSTILLP</sequence>
<dbReference type="GO" id="GO:0003729">
    <property type="term" value="F:mRNA binding"/>
    <property type="evidence" value="ECO:0007669"/>
    <property type="project" value="InterPro"/>
</dbReference>
<evidence type="ECO:0000256" key="2">
    <source>
        <dbReference type="ARBA" id="ARBA00022737"/>
    </source>
</evidence>
<dbReference type="GO" id="GO:0051252">
    <property type="term" value="P:regulation of RNA metabolic process"/>
    <property type="evidence" value="ECO:0007669"/>
    <property type="project" value="UniProtKB-ARBA"/>
</dbReference>
<evidence type="ECO:0000256" key="3">
    <source>
        <dbReference type="ARBA" id="ARBA00022771"/>
    </source>
</evidence>
<dbReference type="OrthoDB" id="410307at2759"/>
<keyword evidence="4 5" id="KW-0862">Zinc</keyword>
<dbReference type="EMBL" id="LR877147">
    <property type="protein sequence ID" value="CAD2214581.1"/>
    <property type="molecule type" value="Genomic_DNA"/>
</dbReference>
<dbReference type="PANTHER" id="PTHR12547">
    <property type="entry name" value="CCCH ZINC FINGER/TIS11-RELATED"/>
    <property type="match status" value="1"/>
</dbReference>
<keyword evidence="1 5" id="KW-0479">Metal-binding</keyword>
<feature type="domain" description="C3H1-type" evidence="7">
    <location>
        <begin position="37"/>
        <end position="65"/>
    </location>
</feature>
<dbReference type="Pfam" id="PF00642">
    <property type="entry name" value="zf-CCCH"/>
    <property type="match status" value="1"/>
</dbReference>
<dbReference type="VEuPathDB" id="TriTrypDB:ADEAN_000203200"/>
<keyword evidence="2" id="KW-0677">Repeat</keyword>
<accession>A0A7G2C611</accession>
<dbReference type="InterPro" id="IPR036855">
    <property type="entry name" value="Znf_CCCH_sf"/>
</dbReference>
<dbReference type="Proteomes" id="UP000515908">
    <property type="component" value="Chromosome 03"/>
</dbReference>
<feature type="region of interest" description="Disordered" evidence="6">
    <location>
        <begin position="1"/>
        <end position="28"/>
    </location>
</feature>